<dbReference type="GO" id="GO:0019646">
    <property type="term" value="P:aerobic electron transport chain"/>
    <property type="evidence" value="ECO:0007669"/>
    <property type="project" value="InterPro"/>
</dbReference>
<evidence type="ECO:0000256" key="5">
    <source>
        <dbReference type="ARBA" id="ARBA00023136"/>
    </source>
</evidence>
<evidence type="ECO:0000256" key="6">
    <source>
        <dbReference type="SAM" id="MobiDB-lite"/>
    </source>
</evidence>
<dbReference type="GO" id="GO:0004129">
    <property type="term" value="F:cytochrome-c oxidase activity"/>
    <property type="evidence" value="ECO:0007669"/>
    <property type="project" value="InterPro"/>
</dbReference>
<feature type="compositionally biased region" description="Basic and acidic residues" evidence="6">
    <location>
        <begin position="13"/>
        <end position="27"/>
    </location>
</feature>
<feature type="transmembrane region" description="Helical" evidence="7">
    <location>
        <begin position="179"/>
        <end position="199"/>
    </location>
</feature>
<dbReference type="GO" id="GO:0016020">
    <property type="term" value="C:membrane"/>
    <property type="evidence" value="ECO:0007669"/>
    <property type="project" value="UniProtKB-SubCell"/>
</dbReference>
<accession>A0A5C5W7R8</accession>
<organism evidence="9 10">
    <name type="scientific">Botrimarina hoheduenensis</name>
    <dbReference type="NCBI Taxonomy" id="2528000"/>
    <lineage>
        <taxon>Bacteria</taxon>
        <taxon>Pseudomonadati</taxon>
        <taxon>Planctomycetota</taxon>
        <taxon>Planctomycetia</taxon>
        <taxon>Pirellulales</taxon>
        <taxon>Lacipirellulaceae</taxon>
        <taxon>Botrimarina</taxon>
    </lineage>
</organism>
<sequence>MADAATLEAPETQPHHDGGDHGHDHHEHHPFHAHHFDSMDQQFEAGKLGIWLFLAQEVLFFSGLFAAYTVYRYHHPEVFVNAHTHLNVWLGTLNTIVLLASSLAIAWGVRAAMRNDRQTILFTHVFTLACAALFMGVKTVEYTHKWDEGINVAGFYTYDESAHGHGTPAHGAWHERMPAIIATTLGVGLLVSLVGVWMTSADRVVSGWTVGSIGLSILFIGLGIVVAKCVMPDARQLALMDAAHGGAHHAAHDDHGTDPHAAESHAETSATEPAAVESAATEPAATDAAAAEPAVATPPDPNFGPANFFSIYFIMTGVHAVHIIAGMIAITWIVARTAANHFSSDYYGPVEYVGLYWHLVDLVWIYLFPLMYLIH</sequence>
<dbReference type="Proteomes" id="UP000318995">
    <property type="component" value="Unassembled WGS sequence"/>
</dbReference>
<feature type="domain" description="Heme-copper oxidase subunit III family profile" evidence="8">
    <location>
        <begin position="47"/>
        <end position="375"/>
    </location>
</feature>
<dbReference type="EMBL" id="SJPH01000003">
    <property type="protein sequence ID" value="TWT46760.1"/>
    <property type="molecule type" value="Genomic_DNA"/>
</dbReference>
<dbReference type="Gene3D" id="1.20.120.80">
    <property type="entry name" value="Cytochrome c oxidase, subunit III, four-helix bundle"/>
    <property type="match status" value="1"/>
</dbReference>
<dbReference type="PROSITE" id="PS50253">
    <property type="entry name" value="COX3"/>
    <property type="match status" value="1"/>
</dbReference>
<dbReference type="EC" id="1.9.3.1" evidence="9"/>
<evidence type="ECO:0000256" key="1">
    <source>
        <dbReference type="ARBA" id="ARBA00004141"/>
    </source>
</evidence>
<dbReference type="SUPFAM" id="SSF81452">
    <property type="entry name" value="Cytochrome c oxidase subunit III-like"/>
    <property type="match status" value="2"/>
</dbReference>
<evidence type="ECO:0000313" key="9">
    <source>
        <dbReference type="EMBL" id="TWT46760.1"/>
    </source>
</evidence>
<dbReference type="PANTHER" id="PTHR11403">
    <property type="entry name" value="CYTOCHROME C OXIDASE SUBUNIT III"/>
    <property type="match status" value="1"/>
</dbReference>
<reference evidence="9 10" key="1">
    <citation type="submission" date="2019-02" db="EMBL/GenBank/DDBJ databases">
        <title>Deep-cultivation of Planctomycetes and their phenomic and genomic characterization uncovers novel biology.</title>
        <authorList>
            <person name="Wiegand S."/>
            <person name="Jogler M."/>
            <person name="Boedeker C."/>
            <person name="Pinto D."/>
            <person name="Vollmers J."/>
            <person name="Rivas-Marin E."/>
            <person name="Kohn T."/>
            <person name="Peeters S.H."/>
            <person name="Heuer A."/>
            <person name="Rast P."/>
            <person name="Oberbeckmann S."/>
            <person name="Bunk B."/>
            <person name="Jeske O."/>
            <person name="Meyerdierks A."/>
            <person name="Storesund J.E."/>
            <person name="Kallscheuer N."/>
            <person name="Luecker S."/>
            <person name="Lage O.M."/>
            <person name="Pohl T."/>
            <person name="Merkel B.J."/>
            <person name="Hornburger P."/>
            <person name="Mueller R.-W."/>
            <person name="Bruemmer F."/>
            <person name="Labrenz M."/>
            <person name="Spormann A.M."/>
            <person name="Op Den Camp H."/>
            <person name="Overmann J."/>
            <person name="Amann R."/>
            <person name="Jetten M.S.M."/>
            <person name="Mascher T."/>
            <person name="Medema M.H."/>
            <person name="Devos D.P."/>
            <person name="Kaster A.-K."/>
            <person name="Ovreas L."/>
            <person name="Rohde M."/>
            <person name="Galperin M.Y."/>
            <person name="Jogler C."/>
        </authorList>
    </citation>
    <scope>NUCLEOTIDE SEQUENCE [LARGE SCALE GENOMIC DNA]</scope>
    <source>
        <strain evidence="9 10">Pla111</strain>
    </source>
</reference>
<keyword evidence="9" id="KW-0560">Oxidoreductase</keyword>
<keyword evidence="5 7" id="KW-0472">Membrane</keyword>
<comment type="subcellular location">
    <subcellularLocation>
        <location evidence="1">Membrane</location>
        <topology evidence="1">Multi-pass membrane protein</topology>
    </subcellularLocation>
</comment>
<dbReference type="OrthoDB" id="9810850at2"/>
<keyword evidence="10" id="KW-1185">Reference proteome</keyword>
<gene>
    <name evidence="9" type="primary">ctaE</name>
    <name evidence="9" type="ORF">Pla111_18610</name>
</gene>
<comment type="caution">
    <text evidence="9">The sequence shown here is derived from an EMBL/GenBank/DDBJ whole genome shotgun (WGS) entry which is preliminary data.</text>
</comment>
<feature type="transmembrane region" description="Helical" evidence="7">
    <location>
        <begin position="88"/>
        <end position="109"/>
    </location>
</feature>
<evidence type="ECO:0000259" key="8">
    <source>
        <dbReference type="PROSITE" id="PS50253"/>
    </source>
</evidence>
<feature type="compositionally biased region" description="Basic and acidic residues" evidence="6">
    <location>
        <begin position="250"/>
        <end position="266"/>
    </location>
</feature>
<proteinExistence type="inferred from homology"/>
<feature type="transmembrane region" description="Helical" evidence="7">
    <location>
        <begin position="48"/>
        <end position="68"/>
    </location>
</feature>
<keyword evidence="3 7" id="KW-0812">Transmembrane</keyword>
<keyword evidence="4 7" id="KW-1133">Transmembrane helix</keyword>
<dbReference type="Pfam" id="PF00510">
    <property type="entry name" value="COX3"/>
    <property type="match status" value="2"/>
</dbReference>
<dbReference type="InterPro" id="IPR013833">
    <property type="entry name" value="Cyt_c_oxidase_su3_a-hlx"/>
</dbReference>
<feature type="compositionally biased region" description="Low complexity" evidence="6">
    <location>
        <begin position="267"/>
        <end position="282"/>
    </location>
</feature>
<evidence type="ECO:0000256" key="7">
    <source>
        <dbReference type="SAM" id="Phobius"/>
    </source>
</evidence>
<name>A0A5C5W7R8_9BACT</name>
<feature type="transmembrane region" description="Helical" evidence="7">
    <location>
        <begin position="311"/>
        <end position="335"/>
    </location>
</feature>
<evidence type="ECO:0000313" key="10">
    <source>
        <dbReference type="Proteomes" id="UP000318995"/>
    </source>
</evidence>
<dbReference type="InterPro" id="IPR000298">
    <property type="entry name" value="Cyt_c_oxidase-like_su3"/>
</dbReference>
<dbReference type="InterPro" id="IPR035973">
    <property type="entry name" value="Cyt_c_oxidase_su3-like_sf"/>
</dbReference>
<feature type="transmembrane region" description="Helical" evidence="7">
    <location>
        <begin position="205"/>
        <end position="227"/>
    </location>
</feature>
<feature type="region of interest" description="Disordered" evidence="6">
    <location>
        <begin position="1"/>
        <end position="31"/>
    </location>
</feature>
<feature type="transmembrane region" description="Helical" evidence="7">
    <location>
        <begin position="355"/>
        <end position="374"/>
    </location>
</feature>
<dbReference type="PANTHER" id="PTHR11403:SF6">
    <property type="entry name" value="NITRIC OXIDE REDUCTASE SUBUNIT E"/>
    <property type="match status" value="1"/>
</dbReference>
<evidence type="ECO:0000256" key="3">
    <source>
        <dbReference type="ARBA" id="ARBA00022692"/>
    </source>
</evidence>
<dbReference type="GO" id="GO:0016491">
    <property type="term" value="F:oxidoreductase activity"/>
    <property type="evidence" value="ECO:0007669"/>
    <property type="project" value="UniProtKB-KW"/>
</dbReference>
<evidence type="ECO:0000256" key="2">
    <source>
        <dbReference type="ARBA" id="ARBA00010581"/>
    </source>
</evidence>
<dbReference type="InterPro" id="IPR024791">
    <property type="entry name" value="Cyt_c/ubiquinol_Oxase_su3"/>
</dbReference>
<comment type="similarity">
    <text evidence="2">Belongs to the cytochrome c oxidase subunit 3 family.</text>
</comment>
<dbReference type="AlphaFoldDB" id="A0A5C5W7R8"/>
<protein>
    <submittedName>
        <fullName evidence="9">Cytochrome c oxidase subunit 3</fullName>
        <ecNumber evidence="9">1.9.3.1</ecNumber>
    </submittedName>
</protein>
<evidence type="ECO:0000256" key="4">
    <source>
        <dbReference type="ARBA" id="ARBA00022989"/>
    </source>
</evidence>
<feature type="region of interest" description="Disordered" evidence="6">
    <location>
        <begin position="248"/>
        <end position="282"/>
    </location>
</feature>
<dbReference type="RefSeq" id="WP_146573519.1">
    <property type="nucleotide sequence ID" value="NZ_SJPH01000003.1"/>
</dbReference>